<dbReference type="PANTHER" id="PTHR45138">
    <property type="entry name" value="REGULATORY COMPONENTS OF SENSORY TRANSDUCTION SYSTEM"/>
    <property type="match status" value="1"/>
</dbReference>
<gene>
    <name evidence="4" type="ORF">DFR64_3143</name>
</gene>
<dbReference type="Pfam" id="PF00990">
    <property type="entry name" value="GGDEF"/>
    <property type="match status" value="1"/>
</dbReference>
<dbReference type="PANTHER" id="PTHR45138:SF9">
    <property type="entry name" value="DIGUANYLATE CYCLASE DGCM-RELATED"/>
    <property type="match status" value="1"/>
</dbReference>
<dbReference type="AlphaFoldDB" id="A0A347ZPG4"/>
<feature type="modified residue" description="4-aspartylphosphate" evidence="1">
    <location>
        <position position="168"/>
    </location>
</feature>
<dbReference type="SUPFAM" id="SSF52172">
    <property type="entry name" value="CheY-like"/>
    <property type="match status" value="2"/>
</dbReference>
<dbReference type="GO" id="GO:1902201">
    <property type="term" value="P:negative regulation of bacterial-type flagellum-dependent cell motility"/>
    <property type="evidence" value="ECO:0007669"/>
    <property type="project" value="TreeGrafter"/>
</dbReference>
<keyword evidence="1" id="KW-0597">Phosphoprotein</keyword>
<dbReference type="Gene3D" id="1.20.120.160">
    <property type="entry name" value="HPT domain"/>
    <property type="match status" value="1"/>
</dbReference>
<dbReference type="GO" id="GO:0052621">
    <property type="term" value="F:diguanylate cyclase activity"/>
    <property type="evidence" value="ECO:0007669"/>
    <property type="project" value="TreeGrafter"/>
</dbReference>
<dbReference type="GO" id="GO:0000160">
    <property type="term" value="P:phosphorelay signal transduction system"/>
    <property type="evidence" value="ECO:0007669"/>
    <property type="project" value="InterPro"/>
</dbReference>
<dbReference type="Pfam" id="PF01627">
    <property type="entry name" value="Hpt"/>
    <property type="match status" value="1"/>
</dbReference>
<dbReference type="FunFam" id="3.30.70.270:FF:000001">
    <property type="entry name" value="Diguanylate cyclase domain protein"/>
    <property type="match status" value="1"/>
</dbReference>
<dbReference type="SUPFAM" id="SSF47226">
    <property type="entry name" value="Histidine-containing phosphotransfer domain, HPT domain"/>
    <property type="match status" value="1"/>
</dbReference>
<dbReference type="InterPro" id="IPR000160">
    <property type="entry name" value="GGDEF_dom"/>
</dbReference>
<evidence type="ECO:0000259" key="2">
    <source>
        <dbReference type="PROSITE" id="PS50110"/>
    </source>
</evidence>
<dbReference type="EMBL" id="QUMS01000006">
    <property type="protein sequence ID" value="REG04791.1"/>
    <property type="molecule type" value="Genomic_DNA"/>
</dbReference>
<dbReference type="Pfam" id="PF00072">
    <property type="entry name" value="Response_reg"/>
    <property type="match status" value="2"/>
</dbReference>
<dbReference type="InterPro" id="IPR043128">
    <property type="entry name" value="Rev_trsase/Diguanyl_cyclase"/>
</dbReference>
<dbReference type="InterPro" id="IPR008207">
    <property type="entry name" value="Sig_transdc_His_kin_Hpt_dom"/>
</dbReference>
<dbReference type="CDD" id="cd17546">
    <property type="entry name" value="REC_hyHK_CKI1_RcsC-like"/>
    <property type="match status" value="1"/>
</dbReference>
<evidence type="ECO:0000313" key="4">
    <source>
        <dbReference type="EMBL" id="REG04791.1"/>
    </source>
</evidence>
<dbReference type="GO" id="GO:0043709">
    <property type="term" value="P:cell adhesion involved in single-species biofilm formation"/>
    <property type="evidence" value="ECO:0007669"/>
    <property type="project" value="TreeGrafter"/>
</dbReference>
<evidence type="ECO:0000313" key="5">
    <source>
        <dbReference type="Proteomes" id="UP000256388"/>
    </source>
</evidence>
<dbReference type="Gene3D" id="3.30.70.270">
    <property type="match status" value="1"/>
</dbReference>
<dbReference type="OrthoDB" id="9759607at2"/>
<sequence>MDEDLILLGMDYARIQSAWDAVLASGAENQAVSELAQASHRLAGAALSIGYTDIGNAARNLETALRSATTPPDLSLWKNSLDTLAKACIDQKLDELYHKQMLENTQSASINQTSSSNTRIYLIDDDLTQAQLLAAQVSRFGYQVQVFNQLADLHDQLRNGIPKAVLMDIVFPEGELAGAEEIRSLQAEFNNQIPVFFISVRDDTAARIQAIRAGGIGYFTKPVDIDALMDEINKLDVQEDPQPYRVMIVDDSEVQAKTSAMHLKKAGMETCIVFRSAEVLDMLEDFRPDIVLLDLYMPDYTGLEIAQMIRQIKAYVGLPIVYLSAESDREKQLSAVGQGGDDFLTKPIKPDTLIEAVTARIERYRQLQTLMLRDGLTGLFNHTTMREHLVQEINRAARNAQPFSLAMLDIDEFKDVNDRYGHATGDKVLRSLAQMLTLRLRRADIIGRYGGEEFVIILPNTEVREAVGLLDDLRNSFSQIVHLAQKAEFQVTFSCGISGFPQFDSAASLSEAADKALYIAKHQGRNQVVRQ</sequence>
<name>A0A347ZPG4_9CHLR</name>
<organism evidence="4 5">
    <name type="scientific">Pelolinea submarina</name>
    <dbReference type="NCBI Taxonomy" id="913107"/>
    <lineage>
        <taxon>Bacteria</taxon>
        <taxon>Bacillati</taxon>
        <taxon>Chloroflexota</taxon>
        <taxon>Anaerolineae</taxon>
        <taxon>Anaerolineales</taxon>
        <taxon>Anaerolineaceae</taxon>
        <taxon>Pelolinea</taxon>
    </lineage>
</organism>
<dbReference type="SUPFAM" id="SSF55073">
    <property type="entry name" value="Nucleotide cyclase"/>
    <property type="match status" value="1"/>
</dbReference>
<dbReference type="InterPro" id="IPR029787">
    <property type="entry name" value="Nucleotide_cyclase"/>
</dbReference>
<feature type="modified residue" description="4-aspartylphosphate" evidence="1">
    <location>
        <position position="294"/>
    </location>
</feature>
<feature type="domain" description="Response regulatory" evidence="2">
    <location>
        <begin position="245"/>
        <end position="361"/>
    </location>
</feature>
<dbReference type="Gene3D" id="3.40.50.2300">
    <property type="match status" value="2"/>
</dbReference>
<dbReference type="SMART" id="SM00448">
    <property type="entry name" value="REC"/>
    <property type="match status" value="2"/>
</dbReference>
<evidence type="ECO:0000256" key="1">
    <source>
        <dbReference type="PROSITE-ProRule" id="PRU00169"/>
    </source>
</evidence>
<evidence type="ECO:0000259" key="3">
    <source>
        <dbReference type="PROSITE" id="PS50887"/>
    </source>
</evidence>
<dbReference type="InterPro" id="IPR001789">
    <property type="entry name" value="Sig_transdc_resp-reg_receiver"/>
</dbReference>
<dbReference type="SMART" id="SM00267">
    <property type="entry name" value="GGDEF"/>
    <property type="match status" value="1"/>
</dbReference>
<keyword evidence="5" id="KW-1185">Reference proteome</keyword>
<dbReference type="CDD" id="cd01949">
    <property type="entry name" value="GGDEF"/>
    <property type="match status" value="1"/>
</dbReference>
<dbReference type="InterPro" id="IPR036641">
    <property type="entry name" value="HPT_dom_sf"/>
</dbReference>
<dbReference type="RefSeq" id="WP_116226381.1">
    <property type="nucleotide sequence ID" value="NZ_AP018437.1"/>
</dbReference>
<dbReference type="NCBIfam" id="TIGR00254">
    <property type="entry name" value="GGDEF"/>
    <property type="match status" value="1"/>
</dbReference>
<dbReference type="PROSITE" id="PS50110">
    <property type="entry name" value="RESPONSE_REGULATORY"/>
    <property type="match status" value="2"/>
</dbReference>
<dbReference type="Proteomes" id="UP000256388">
    <property type="component" value="Unassembled WGS sequence"/>
</dbReference>
<dbReference type="InterPro" id="IPR011006">
    <property type="entry name" value="CheY-like_superfamily"/>
</dbReference>
<protein>
    <submittedName>
        <fullName evidence="4">Response regulator receiver modulated diguanylate cyclase</fullName>
    </submittedName>
</protein>
<reference evidence="4 5" key="1">
    <citation type="submission" date="2018-08" db="EMBL/GenBank/DDBJ databases">
        <title>Genomic Encyclopedia of Type Strains, Phase IV (KMG-IV): sequencing the most valuable type-strain genomes for metagenomic binning, comparative biology and taxonomic classification.</title>
        <authorList>
            <person name="Goeker M."/>
        </authorList>
    </citation>
    <scope>NUCLEOTIDE SEQUENCE [LARGE SCALE GENOMIC DNA]</scope>
    <source>
        <strain evidence="4 5">DSM 23923</strain>
    </source>
</reference>
<comment type="caution">
    <text evidence="4">The sequence shown here is derived from an EMBL/GenBank/DDBJ whole genome shotgun (WGS) entry which is preliminary data.</text>
</comment>
<dbReference type="PROSITE" id="PS50887">
    <property type="entry name" value="GGDEF"/>
    <property type="match status" value="1"/>
</dbReference>
<accession>A0A347ZPG4</accession>
<dbReference type="GO" id="GO:0005886">
    <property type="term" value="C:plasma membrane"/>
    <property type="evidence" value="ECO:0007669"/>
    <property type="project" value="TreeGrafter"/>
</dbReference>
<proteinExistence type="predicted"/>
<feature type="domain" description="Response regulatory" evidence="2">
    <location>
        <begin position="119"/>
        <end position="236"/>
    </location>
</feature>
<feature type="domain" description="GGDEF" evidence="3">
    <location>
        <begin position="401"/>
        <end position="531"/>
    </location>
</feature>
<dbReference type="InterPro" id="IPR050469">
    <property type="entry name" value="Diguanylate_Cyclase"/>
</dbReference>